<dbReference type="PhylomeDB" id="B3RM67"/>
<dbReference type="GeneID" id="6749328"/>
<dbReference type="KEGG" id="tad:TRIADDRAFT_52253"/>
<feature type="transmembrane region" description="Helical" evidence="1">
    <location>
        <begin position="204"/>
        <end position="229"/>
    </location>
</feature>
<gene>
    <name evidence="2" type="ORF">TRIADDRAFT_52253</name>
</gene>
<dbReference type="eggNOG" id="KOG4314">
    <property type="taxonomic scope" value="Eukaryota"/>
</dbReference>
<sequence>MESTKSENHNAEIKISDDKLSSAKDTIKKSLSVQETLIGIIVVIFLALTFSLMSQFGKDLFSNKSNFTSVTFYTWEAIRLYSNHGFVKTTLFRILPLAILLNAAIVSNFYALVFILPSDFTAIFSSVSVFVYILSILILKEPFVAIRAVAVCLSITGVILFVYADGFGNFAITGFGLALISAISSAVYRILAKLTIGERTVIQVSLLTATIGGLTFCLTWIPVVILNIIGVDVNLWSNITWGPLLSTVAFNVLYDFLLVLGIAVTFPDLLFS</sequence>
<feature type="transmembrane region" description="Helical" evidence="1">
    <location>
        <begin position="249"/>
        <end position="271"/>
    </location>
</feature>
<proteinExistence type="predicted"/>
<dbReference type="InterPro" id="IPR037185">
    <property type="entry name" value="EmrE-like"/>
</dbReference>
<dbReference type="EMBL" id="DS985241">
    <property type="protein sequence ID" value="EDV28911.1"/>
    <property type="molecule type" value="Genomic_DNA"/>
</dbReference>
<feature type="transmembrane region" description="Helical" evidence="1">
    <location>
        <begin position="94"/>
        <end position="116"/>
    </location>
</feature>
<dbReference type="Proteomes" id="UP000009022">
    <property type="component" value="Unassembled WGS sequence"/>
</dbReference>
<name>B3RM67_TRIAD</name>
<accession>B3RM67</accession>
<dbReference type="InterPro" id="IPR026505">
    <property type="entry name" value="Solute_c_fam_35_mem_F3/F4"/>
</dbReference>
<dbReference type="OrthoDB" id="10062838at2759"/>
<dbReference type="InParanoid" id="B3RM67"/>
<dbReference type="HOGENOM" id="CLU_022280_3_0_1"/>
<keyword evidence="3" id="KW-1185">Reference proteome</keyword>
<evidence type="ECO:0008006" key="4">
    <source>
        <dbReference type="Google" id="ProtNLM"/>
    </source>
</evidence>
<keyword evidence="1" id="KW-0472">Membrane</keyword>
<evidence type="ECO:0000256" key="1">
    <source>
        <dbReference type="SAM" id="Phobius"/>
    </source>
</evidence>
<dbReference type="AlphaFoldDB" id="B3RM67"/>
<dbReference type="SUPFAM" id="SSF103481">
    <property type="entry name" value="Multidrug resistance efflux transporter EmrE"/>
    <property type="match status" value="1"/>
</dbReference>
<keyword evidence="1" id="KW-1133">Transmembrane helix</keyword>
<keyword evidence="1" id="KW-0812">Transmembrane</keyword>
<evidence type="ECO:0000313" key="3">
    <source>
        <dbReference type="Proteomes" id="UP000009022"/>
    </source>
</evidence>
<dbReference type="PANTHER" id="PTHR19346:SF4">
    <property type="entry name" value="SUGAR PHOSPHATE TRANSPORTER DOMAIN-CONTAINING PROTEIN"/>
    <property type="match status" value="1"/>
</dbReference>
<organism evidence="2 3">
    <name type="scientific">Trichoplax adhaerens</name>
    <name type="common">Trichoplax reptans</name>
    <dbReference type="NCBI Taxonomy" id="10228"/>
    <lineage>
        <taxon>Eukaryota</taxon>
        <taxon>Metazoa</taxon>
        <taxon>Placozoa</taxon>
        <taxon>Uniplacotomia</taxon>
        <taxon>Trichoplacea</taxon>
        <taxon>Trichoplacidae</taxon>
        <taxon>Trichoplax</taxon>
    </lineage>
</organism>
<feature type="transmembrane region" description="Helical" evidence="1">
    <location>
        <begin position="37"/>
        <end position="56"/>
    </location>
</feature>
<feature type="transmembrane region" description="Helical" evidence="1">
    <location>
        <begin position="144"/>
        <end position="164"/>
    </location>
</feature>
<evidence type="ECO:0000313" key="2">
    <source>
        <dbReference type="EMBL" id="EDV28911.1"/>
    </source>
</evidence>
<dbReference type="CTD" id="6749328"/>
<feature type="transmembrane region" description="Helical" evidence="1">
    <location>
        <begin position="170"/>
        <end position="192"/>
    </location>
</feature>
<dbReference type="RefSeq" id="XP_002108113.1">
    <property type="nucleotide sequence ID" value="XM_002108077.1"/>
</dbReference>
<reference evidence="2 3" key="1">
    <citation type="journal article" date="2008" name="Nature">
        <title>The Trichoplax genome and the nature of placozoans.</title>
        <authorList>
            <person name="Srivastava M."/>
            <person name="Begovic E."/>
            <person name="Chapman J."/>
            <person name="Putnam N.H."/>
            <person name="Hellsten U."/>
            <person name="Kawashima T."/>
            <person name="Kuo A."/>
            <person name="Mitros T."/>
            <person name="Salamov A."/>
            <person name="Carpenter M.L."/>
            <person name="Signorovitch A.Y."/>
            <person name="Moreno M.A."/>
            <person name="Kamm K."/>
            <person name="Grimwood J."/>
            <person name="Schmutz J."/>
            <person name="Shapiro H."/>
            <person name="Grigoriev I.V."/>
            <person name="Buss L.W."/>
            <person name="Schierwater B."/>
            <person name="Dellaporta S.L."/>
            <person name="Rokhsar D.S."/>
        </authorList>
    </citation>
    <scope>NUCLEOTIDE SEQUENCE [LARGE SCALE GENOMIC DNA]</scope>
    <source>
        <strain evidence="2 3">Grell-BS-1999</strain>
    </source>
</reference>
<dbReference type="PANTHER" id="PTHR19346">
    <property type="entry name" value="SUGAR PHOSPHATE TRANSPORTER DOMAIN-CONTAINING PROTEIN"/>
    <property type="match status" value="1"/>
</dbReference>
<feature type="transmembrane region" description="Helical" evidence="1">
    <location>
        <begin position="122"/>
        <end position="139"/>
    </location>
</feature>
<protein>
    <recommendedName>
        <fullName evidence="4">Sugar phosphate transporter domain-containing protein</fullName>
    </recommendedName>
</protein>